<organism evidence="1 2">
    <name type="scientific">Actinomycetospora aurantiaca</name>
    <dbReference type="NCBI Taxonomy" id="3129233"/>
    <lineage>
        <taxon>Bacteria</taxon>
        <taxon>Bacillati</taxon>
        <taxon>Actinomycetota</taxon>
        <taxon>Actinomycetes</taxon>
        <taxon>Pseudonocardiales</taxon>
        <taxon>Pseudonocardiaceae</taxon>
        <taxon>Actinomycetospora</taxon>
    </lineage>
</organism>
<accession>A0ABU8MQ19</accession>
<gene>
    <name evidence="1" type="ORF">WCD74_16360</name>
</gene>
<dbReference type="SUPFAM" id="SSF52833">
    <property type="entry name" value="Thioredoxin-like"/>
    <property type="match status" value="1"/>
</dbReference>
<dbReference type="EMBL" id="JBBEGN010000007">
    <property type="protein sequence ID" value="MEJ2869351.1"/>
    <property type="molecule type" value="Genomic_DNA"/>
</dbReference>
<name>A0ABU8MQ19_9PSEU</name>
<dbReference type="Gene3D" id="3.40.30.10">
    <property type="entry name" value="Glutaredoxin"/>
    <property type="match status" value="1"/>
</dbReference>
<dbReference type="Pfam" id="PF22234">
    <property type="entry name" value="Rv2466c-like"/>
    <property type="match status" value="1"/>
</dbReference>
<dbReference type="InterPro" id="IPR053977">
    <property type="entry name" value="Rv2466c-like"/>
</dbReference>
<dbReference type="RefSeq" id="WP_337695924.1">
    <property type="nucleotide sequence ID" value="NZ_JBBEGN010000007.1"/>
</dbReference>
<dbReference type="Proteomes" id="UP001385809">
    <property type="component" value="Unassembled WGS sequence"/>
</dbReference>
<sequence>MRLYVDPVCPFAYLALRWLDEVATLRDLDLDVRLMSLAVLGEADPDREPESVRGTESAWRPVRVGVAVGPRLREFVLRFGGLYHAEGVRGRDEVLRRVLTAMDLSSLRAAADDPSFDAAVRRSHDEGMAPVGLEVGTPVIHVDGVAFFGPVLGAVPRGQDALDVLDGAVALASYAGFCELKRTRTGGLSF</sequence>
<comment type="caution">
    <text evidence="1">The sequence shown here is derived from an EMBL/GenBank/DDBJ whole genome shotgun (WGS) entry which is preliminary data.</text>
</comment>
<dbReference type="InterPro" id="IPR036249">
    <property type="entry name" value="Thioredoxin-like_sf"/>
</dbReference>
<evidence type="ECO:0000313" key="1">
    <source>
        <dbReference type="EMBL" id="MEJ2869351.1"/>
    </source>
</evidence>
<evidence type="ECO:0000313" key="2">
    <source>
        <dbReference type="Proteomes" id="UP001385809"/>
    </source>
</evidence>
<keyword evidence="2" id="KW-1185">Reference proteome</keyword>
<reference evidence="1 2" key="1">
    <citation type="submission" date="2024-03" db="EMBL/GenBank/DDBJ databases">
        <title>Actinomycetospora sp. OC33-EN08, a novel actinomycete isolated from wild orchid (Aerides multiflora).</title>
        <authorList>
            <person name="Suriyachadkun C."/>
        </authorList>
    </citation>
    <scope>NUCLEOTIDE SEQUENCE [LARGE SCALE GENOMIC DNA]</scope>
    <source>
        <strain evidence="1 2">OC33-EN08</strain>
    </source>
</reference>
<proteinExistence type="predicted"/>
<protein>
    <submittedName>
        <fullName evidence="1">Disulfide bond formation protein DsbA</fullName>
    </submittedName>
</protein>